<evidence type="ECO:0000256" key="6">
    <source>
        <dbReference type="PROSITE-ProRule" id="PRU00108"/>
    </source>
</evidence>
<organism evidence="10 11">
    <name type="scientific">Etheostoma spectabile</name>
    <name type="common">orangethroat darter</name>
    <dbReference type="NCBI Taxonomy" id="54343"/>
    <lineage>
        <taxon>Eukaryota</taxon>
        <taxon>Metazoa</taxon>
        <taxon>Chordata</taxon>
        <taxon>Craniata</taxon>
        <taxon>Vertebrata</taxon>
        <taxon>Euteleostomi</taxon>
        <taxon>Actinopterygii</taxon>
        <taxon>Neopterygii</taxon>
        <taxon>Teleostei</taxon>
        <taxon>Neoteleostei</taxon>
        <taxon>Acanthomorphata</taxon>
        <taxon>Eupercaria</taxon>
        <taxon>Perciformes</taxon>
        <taxon>Percoidei</taxon>
        <taxon>Percidae</taxon>
        <taxon>Etheostomatinae</taxon>
        <taxon>Etheostoma</taxon>
    </lineage>
</organism>
<comment type="caution">
    <text evidence="10">The sequence shown here is derived from an EMBL/GenBank/DDBJ whole genome shotgun (WGS) entry which is preliminary data.</text>
</comment>
<evidence type="ECO:0000256" key="7">
    <source>
        <dbReference type="RuleBase" id="RU000682"/>
    </source>
</evidence>
<dbReference type="CDD" id="cd00086">
    <property type="entry name" value="homeodomain"/>
    <property type="match status" value="1"/>
</dbReference>
<feature type="region of interest" description="Disordered" evidence="8">
    <location>
        <begin position="341"/>
        <end position="362"/>
    </location>
</feature>
<evidence type="ECO:0000256" key="4">
    <source>
        <dbReference type="ARBA" id="ARBA00023155"/>
    </source>
</evidence>
<gene>
    <name evidence="10" type="ORF">FQN60_013869</name>
</gene>
<dbReference type="GO" id="GO:0005634">
    <property type="term" value="C:nucleus"/>
    <property type="evidence" value="ECO:0007669"/>
    <property type="project" value="UniProtKB-SubCell"/>
</dbReference>
<evidence type="ECO:0000256" key="2">
    <source>
        <dbReference type="ARBA" id="ARBA00004123"/>
    </source>
</evidence>
<evidence type="ECO:0000256" key="3">
    <source>
        <dbReference type="ARBA" id="ARBA00023125"/>
    </source>
</evidence>
<dbReference type="GO" id="GO:0000981">
    <property type="term" value="F:DNA-binding transcription factor activity, RNA polymerase II-specific"/>
    <property type="evidence" value="ECO:0007669"/>
    <property type="project" value="InterPro"/>
</dbReference>
<keyword evidence="11" id="KW-1185">Reference proteome</keyword>
<dbReference type="PROSITE" id="PS50071">
    <property type="entry name" value="HOMEOBOX_2"/>
    <property type="match status" value="1"/>
</dbReference>
<feature type="domain" description="Homeobox" evidence="9">
    <location>
        <begin position="202"/>
        <end position="262"/>
    </location>
</feature>
<dbReference type="InterPro" id="IPR001356">
    <property type="entry name" value="HD"/>
</dbReference>
<comment type="function">
    <text evidence="1">Sequence-specific transcription factor which is part of a developmental regulatory system that provides cells with specific positional identities on the anterior-posterior axis.</text>
</comment>
<evidence type="ECO:0000256" key="5">
    <source>
        <dbReference type="ARBA" id="ARBA00023242"/>
    </source>
</evidence>
<evidence type="ECO:0000313" key="10">
    <source>
        <dbReference type="EMBL" id="KAA8580911.1"/>
    </source>
</evidence>
<dbReference type="EMBL" id="VOFY01000022">
    <property type="protein sequence ID" value="KAA8580911.1"/>
    <property type="molecule type" value="Genomic_DNA"/>
</dbReference>
<reference evidence="10 11" key="1">
    <citation type="submission" date="2019-08" db="EMBL/GenBank/DDBJ databases">
        <title>A chromosome-level genome assembly, high-density linkage maps, and genome scans reveal the genomic architecture of hybrid incompatibilities underlying speciation via character displacement in darters (Percidae: Etheostominae).</title>
        <authorList>
            <person name="Moran R.L."/>
            <person name="Catchen J.M."/>
            <person name="Fuller R.C."/>
        </authorList>
    </citation>
    <scope>NUCLEOTIDE SEQUENCE [LARGE SCALE GENOMIC DNA]</scope>
    <source>
        <strain evidence="10">EspeVRDwgs_2016</strain>
        <tissue evidence="10">Muscle</tissue>
    </source>
</reference>
<feature type="compositionally biased region" description="Basic and acidic residues" evidence="8">
    <location>
        <begin position="414"/>
        <end position="426"/>
    </location>
</feature>
<feature type="region of interest" description="Disordered" evidence="8">
    <location>
        <begin position="383"/>
        <end position="467"/>
    </location>
</feature>
<dbReference type="GO" id="GO:0030154">
    <property type="term" value="P:cell differentiation"/>
    <property type="evidence" value="ECO:0007669"/>
    <property type="project" value="TreeGrafter"/>
</dbReference>
<evidence type="ECO:0000256" key="1">
    <source>
        <dbReference type="ARBA" id="ARBA00003263"/>
    </source>
</evidence>
<comment type="subcellular location">
    <subcellularLocation>
        <location evidence="2 6 7">Nucleus</location>
    </subcellularLocation>
</comment>
<feature type="DNA-binding region" description="Homeobox" evidence="6">
    <location>
        <begin position="204"/>
        <end position="263"/>
    </location>
</feature>
<dbReference type="Pfam" id="PF00046">
    <property type="entry name" value="Homeodomain"/>
    <property type="match status" value="1"/>
</dbReference>
<protein>
    <recommendedName>
        <fullName evidence="9">Homeobox domain-containing protein</fullName>
    </recommendedName>
</protein>
<accession>A0A5J5CLD2</accession>
<dbReference type="SUPFAM" id="SSF46689">
    <property type="entry name" value="Homeodomain-like"/>
    <property type="match status" value="1"/>
</dbReference>
<sequence length="576" mass="63331">MTDWKTQISYNYNPSYHAYAYGLVYQPGSEQNHANLTNWGEAGVTDLSNYNAGVTQAYYSTTARTREESSPRSPEQHDLDGSGHYQGTGVVYLGDTQAGRMLLSGPPRTAYDARTQEARRAGSDSTSDSEAHTSPDSWSSVSSREGVLPQADPATWVKKELEDEASSRSPGASKDVSSSIMEEPRPFAIENDGTKKTTAVNNPKVKARAAFSEIQMNTLVQRFSVQRYLTPAEMKNLAELTGLTYKQVKTWFQNRRMKLRRHQKDTSWVSERYNKGSPVRGNMYTNIPSHGSSYQGDARPQLKEQYNQHMMEAAFVKNSSQNLAFYLATMGSAPGSAGYPSWAPGSPQTAVPSRPQAAGWSMPQAAGWSRPYEYNPNAFTSVSDTAANNAGQDTSFERKDGEPVNSSSTLSPTMREDHRCEQRVTKELGALHQATHRGPVPVVENRVDEDEEARGAGAQDAPPPPSVVFTRQQEVGLCRDLPGDVASAAWRLEAAGSVLSHNAADDSEWKAHQHPGTQNEEHSGGRQSLSGAAPPVDRDPHKDDDDEAQQQHHQHQRVNDGEPVDLQCFGEERVVS</sequence>
<feature type="region of interest" description="Disordered" evidence="8">
    <location>
        <begin position="503"/>
        <end position="576"/>
    </location>
</feature>
<feature type="region of interest" description="Disordered" evidence="8">
    <location>
        <begin position="114"/>
        <end position="199"/>
    </location>
</feature>
<proteinExistence type="predicted"/>
<name>A0A5J5CLD2_9PERO</name>
<feature type="region of interest" description="Disordered" evidence="8">
    <location>
        <begin position="61"/>
        <end position="90"/>
    </location>
</feature>
<keyword evidence="4 6" id="KW-0371">Homeobox</keyword>
<feature type="compositionally biased region" description="Polar residues" evidence="8">
    <location>
        <begin position="167"/>
        <end position="180"/>
    </location>
</feature>
<evidence type="ECO:0000256" key="8">
    <source>
        <dbReference type="SAM" id="MobiDB-lite"/>
    </source>
</evidence>
<dbReference type="InterPro" id="IPR050394">
    <property type="entry name" value="Homeobox_NK-like"/>
</dbReference>
<evidence type="ECO:0000313" key="11">
    <source>
        <dbReference type="Proteomes" id="UP000327493"/>
    </source>
</evidence>
<dbReference type="GO" id="GO:0000978">
    <property type="term" value="F:RNA polymerase II cis-regulatory region sequence-specific DNA binding"/>
    <property type="evidence" value="ECO:0007669"/>
    <property type="project" value="TreeGrafter"/>
</dbReference>
<dbReference type="InterPro" id="IPR009057">
    <property type="entry name" value="Homeodomain-like_sf"/>
</dbReference>
<keyword evidence="3 6" id="KW-0238">DNA-binding</keyword>
<feature type="compositionally biased region" description="Polar residues" evidence="8">
    <location>
        <begin position="383"/>
        <end position="394"/>
    </location>
</feature>
<evidence type="ECO:0000259" key="9">
    <source>
        <dbReference type="PROSITE" id="PS50071"/>
    </source>
</evidence>
<dbReference type="PANTHER" id="PTHR24340:SF112">
    <property type="entry name" value="VENT HOMEOBOX"/>
    <property type="match status" value="1"/>
</dbReference>
<keyword evidence="5 6" id="KW-0539">Nucleus</keyword>
<feature type="compositionally biased region" description="Polar residues" evidence="8">
    <location>
        <begin position="123"/>
        <end position="143"/>
    </location>
</feature>
<dbReference type="PANTHER" id="PTHR24340">
    <property type="entry name" value="HOMEOBOX PROTEIN NKX"/>
    <property type="match status" value="1"/>
</dbReference>
<feature type="compositionally biased region" description="Basic and acidic residues" evidence="8">
    <location>
        <begin position="64"/>
        <end position="81"/>
    </location>
</feature>
<dbReference type="SMART" id="SM00389">
    <property type="entry name" value="HOX"/>
    <property type="match status" value="1"/>
</dbReference>
<dbReference type="Proteomes" id="UP000327493">
    <property type="component" value="Chromosome 22"/>
</dbReference>
<dbReference type="Gene3D" id="1.10.10.60">
    <property type="entry name" value="Homeodomain-like"/>
    <property type="match status" value="1"/>
</dbReference>
<dbReference type="PROSITE" id="PS00027">
    <property type="entry name" value="HOMEOBOX_1"/>
    <property type="match status" value="1"/>
</dbReference>
<dbReference type="InterPro" id="IPR017970">
    <property type="entry name" value="Homeobox_CS"/>
</dbReference>
<dbReference type="AlphaFoldDB" id="A0A5J5CLD2"/>